<dbReference type="EMBL" id="CP000806">
    <property type="protein sequence ID" value="ACB51531.1"/>
    <property type="molecule type" value="Genomic_DNA"/>
</dbReference>
<proteinExistence type="predicted"/>
<dbReference type="KEGG" id="cyt:cce_2181"/>
<gene>
    <name evidence="1" type="ordered locus">cce_2181</name>
</gene>
<dbReference type="STRING" id="43989.cce_2181"/>
<dbReference type="AlphaFoldDB" id="B1WNV2"/>
<keyword evidence="2" id="KW-1185">Reference proteome</keyword>
<sequence>MKQIFADTFYWVALINKKDNWHQRVIEITSTLNKKVLLFYFDKVAQQLKYCRGEQVVTGVN</sequence>
<reference evidence="1 2" key="1">
    <citation type="journal article" date="2008" name="Proc. Natl. Acad. Sci. U.S.A.">
        <title>The genome of Cyanothece 51142, a unicellular diazotrophic cyanobacterium important in the marine nitrogen cycle.</title>
        <authorList>
            <person name="Welsh E.A."/>
            <person name="Liberton M."/>
            <person name="Stoeckel J."/>
            <person name="Loh T."/>
            <person name="Elvitigala T."/>
            <person name="Wang C."/>
            <person name="Wollam A."/>
            <person name="Fulton R.S."/>
            <person name="Clifton S.W."/>
            <person name="Jacobs J.M."/>
            <person name="Aurora R."/>
            <person name="Ghosh B.K."/>
            <person name="Sherman L.A."/>
            <person name="Smith R.D."/>
            <person name="Wilson R.K."/>
            <person name="Pakrasi H.B."/>
        </authorList>
    </citation>
    <scope>NUCLEOTIDE SEQUENCE [LARGE SCALE GENOMIC DNA]</scope>
    <source>
        <strain evidence="2">ATCC 51142 / BH68</strain>
    </source>
</reference>
<evidence type="ECO:0000313" key="2">
    <source>
        <dbReference type="Proteomes" id="UP000001203"/>
    </source>
</evidence>
<dbReference type="RefSeq" id="WP_009546931.1">
    <property type="nucleotide sequence ID" value="NC_010546.1"/>
</dbReference>
<dbReference type="eggNOG" id="COG2402">
    <property type="taxonomic scope" value="Bacteria"/>
</dbReference>
<dbReference type="OrthoDB" id="164456at2"/>
<name>B1WNV2_CROS5</name>
<organism evidence="1 2">
    <name type="scientific">Crocosphaera subtropica (strain ATCC 51142 / BH68)</name>
    <name type="common">Cyanothece sp. (strain ATCC 51142)</name>
    <dbReference type="NCBI Taxonomy" id="43989"/>
    <lineage>
        <taxon>Bacteria</taxon>
        <taxon>Bacillati</taxon>
        <taxon>Cyanobacteriota</taxon>
        <taxon>Cyanophyceae</taxon>
        <taxon>Oscillatoriophycideae</taxon>
        <taxon>Chroococcales</taxon>
        <taxon>Aphanothecaceae</taxon>
        <taxon>Crocosphaera</taxon>
        <taxon>Crocosphaera subtropica</taxon>
    </lineage>
</organism>
<evidence type="ECO:0008006" key="3">
    <source>
        <dbReference type="Google" id="ProtNLM"/>
    </source>
</evidence>
<dbReference type="Proteomes" id="UP000001203">
    <property type="component" value="Chromosome circular"/>
</dbReference>
<dbReference type="Gene3D" id="3.40.50.1010">
    <property type="entry name" value="5'-nuclease"/>
    <property type="match status" value="1"/>
</dbReference>
<protein>
    <recommendedName>
        <fullName evidence="3">PIN domain-containing protein</fullName>
    </recommendedName>
</protein>
<accession>B1WNV2</accession>
<evidence type="ECO:0000313" key="1">
    <source>
        <dbReference type="EMBL" id="ACB51531.1"/>
    </source>
</evidence>
<dbReference type="HOGENOM" id="CLU_2914780_0_0_3"/>